<protein>
    <submittedName>
        <fullName evidence="1">Antitoxin VapB</fullName>
    </submittedName>
</protein>
<proteinExistence type="predicted"/>
<reference evidence="1 2" key="1">
    <citation type="submission" date="2020-03" db="EMBL/GenBank/DDBJ databases">
        <title>Genomic Encyclopedia of Type Strains, Phase III (KMG-III): the genomes of soil and plant-associated and newly described type strains.</title>
        <authorList>
            <person name="Whitman W."/>
        </authorList>
    </citation>
    <scope>NUCLEOTIDE SEQUENCE [LARGE SCALE GENOMIC DNA]</scope>
    <source>
        <strain evidence="1 2">CECT 8804</strain>
    </source>
</reference>
<dbReference type="EMBL" id="JAAOZC010000004">
    <property type="protein sequence ID" value="NIJ08180.1"/>
    <property type="molecule type" value="Genomic_DNA"/>
</dbReference>
<keyword evidence="2" id="KW-1185">Reference proteome</keyword>
<evidence type="ECO:0000313" key="2">
    <source>
        <dbReference type="Proteomes" id="UP000727456"/>
    </source>
</evidence>
<name>A0ABX0TUN4_9SPHN</name>
<sequence length="86" mass="9655">MASLFVKNDEAAALAAEVAELRGVTKSVAVIEALRKERDALRPPLQPKGKSLIERMDQYRNGHPLPPKVREADKAFFDRLWGEPED</sequence>
<dbReference type="RefSeq" id="WP_167073038.1">
    <property type="nucleotide sequence ID" value="NZ_JAAOZC010000004.1"/>
</dbReference>
<comment type="caution">
    <text evidence="1">The sequence shown here is derived from an EMBL/GenBank/DDBJ whole genome shotgun (WGS) entry which is preliminary data.</text>
</comment>
<gene>
    <name evidence="1" type="ORF">FHS31_001797</name>
</gene>
<dbReference type="InterPro" id="IPR011660">
    <property type="entry name" value="VapB-like"/>
</dbReference>
<dbReference type="Pfam" id="PF07704">
    <property type="entry name" value="PSK_trans_fac"/>
    <property type="match status" value="1"/>
</dbReference>
<organism evidence="1 2">
    <name type="scientific">Sphingomonas vulcanisoli</name>
    <dbReference type="NCBI Taxonomy" id="1658060"/>
    <lineage>
        <taxon>Bacteria</taxon>
        <taxon>Pseudomonadati</taxon>
        <taxon>Pseudomonadota</taxon>
        <taxon>Alphaproteobacteria</taxon>
        <taxon>Sphingomonadales</taxon>
        <taxon>Sphingomonadaceae</taxon>
        <taxon>Sphingomonas</taxon>
    </lineage>
</organism>
<evidence type="ECO:0000313" key="1">
    <source>
        <dbReference type="EMBL" id="NIJ08180.1"/>
    </source>
</evidence>
<accession>A0ABX0TUN4</accession>
<dbReference type="Proteomes" id="UP000727456">
    <property type="component" value="Unassembled WGS sequence"/>
</dbReference>